<feature type="transmembrane region" description="Helical" evidence="1">
    <location>
        <begin position="7"/>
        <end position="27"/>
    </location>
</feature>
<name>A0A1G5ED01_9FLAO</name>
<reference evidence="2 3" key="1">
    <citation type="submission" date="2016-10" db="EMBL/GenBank/DDBJ databases">
        <authorList>
            <person name="de Groot N.N."/>
        </authorList>
    </citation>
    <scope>NUCLEOTIDE SEQUENCE [LARGE SCALE GENOMIC DNA]</scope>
    <source>
        <strain evidence="2 3">CGMCC 1.7031</strain>
    </source>
</reference>
<dbReference type="EMBL" id="FMVF01000004">
    <property type="protein sequence ID" value="SCY24807.1"/>
    <property type="molecule type" value="Genomic_DNA"/>
</dbReference>
<dbReference type="Proteomes" id="UP000199354">
    <property type="component" value="Unassembled WGS sequence"/>
</dbReference>
<accession>A0A1G5ED01</accession>
<keyword evidence="1" id="KW-0812">Transmembrane</keyword>
<organism evidence="2 3">
    <name type="scientific">Flavobacterium caeni</name>
    <dbReference type="NCBI Taxonomy" id="490189"/>
    <lineage>
        <taxon>Bacteria</taxon>
        <taxon>Pseudomonadati</taxon>
        <taxon>Bacteroidota</taxon>
        <taxon>Flavobacteriia</taxon>
        <taxon>Flavobacteriales</taxon>
        <taxon>Flavobacteriaceae</taxon>
        <taxon>Flavobacterium</taxon>
    </lineage>
</organism>
<sequence>MKFTRELTNGIIIFLGIGIYFIILEFAGLSDQVYLRFFNLLIVAYGVNRTIKANQADGIRGYNTHFLSALITSMIGAVLSIAALLAYIAYNGGEAYLKNLSDNFIFGGGELTINHYCIGLLFESTAASLIVSFCLMQYWKDKVEVINKVD</sequence>
<dbReference type="STRING" id="490189.SAMN02927903_01017"/>
<dbReference type="AlphaFoldDB" id="A0A1G5ED01"/>
<keyword evidence="1" id="KW-1133">Transmembrane helix</keyword>
<feature type="transmembrane region" description="Helical" evidence="1">
    <location>
        <begin position="63"/>
        <end position="90"/>
    </location>
</feature>
<proteinExistence type="predicted"/>
<keyword evidence="1" id="KW-0472">Membrane</keyword>
<evidence type="ECO:0000313" key="3">
    <source>
        <dbReference type="Proteomes" id="UP000199354"/>
    </source>
</evidence>
<gene>
    <name evidence="2" type="ORF">SAMN02927903_01017</name>
</gene>
<keyword evidence="3" id="KW-1185">Reference proteome</keyword>
<feature type="transmembrane region" description="Helical" evidence="1">
    <location>
        <begin position="33"/>
        <end position="51"/>
    </location>
</feature>
<feature type="transmembrane region" description="Helical" evidence="1">
    <location>
        <begin position="113"/>
        <end position="135"/>
    </location>
</feature>
<dbReference type="RefSeq" id="WP_091141213.1">
    <property type="nucleotide sequence ID" value="NZ_FMVF01000004.1"/>
</dbReference>
<protein>
    <recommendedName>
        <fullName evidence="4">DUF4199 domain-containing protein</fullName>
    </recommendedName>
</protein>
<evidence type="ECO:0000256" key="1">
    <source>
        <dbReference type="SAM" id="Phobius"/>
    </source>
</evidence>
<evidence type="ECO:0000313" key="2">
    <source>
        <dbReference type="EMBL" id="SCY24807.1"/>
    </source>
</evidence>
<evidence type="ECO:0008006" key="4">
    <source>
        <dbReference type="Google" id="ProtNLM"/>
    </source>
</evidence>
<dbReference type="OrthoDB" id="1361176at2"/>